<feature type="region of interest" description="Disordered" evidence="1">
    <location>
        <begin position="70"/>
        <end position="89"/>
    </location>
</feature>
<organism evidence="2 3">
    <name type="scientific">Syntrophobacter fumaroxidans (strain DSM 10017 / MPOB)</name>
    <dbReference type="NCBI Taxonomy" id="335543"/>
    <lineage>
        <taxon>Bacteria</taxon>
        <taxon>Pseudomonadati</taxon>
        <taxon>Thermodesulfobacteriota</taxon>
        <taxon>Syntrophobacteria</taxon>
        <taxon>Syntrophobacterales</taxon>
        <taxon>Syntrophobacteraceae</taxon>
        <taxon>Syntrophobacter</taxon>
    </lineage>
</organism>
<sequence length="89" mass="9862">MRAKPIRMLNWNQRRRLAKNCCRDEDAQSRATHRKIKKTGPCRPGGKVPTVEAVPASSSVKPIMRAIVPARIRGTGSKGENNRTPECAP</sequence>
<keyword evidence="3" id="KW-1185">Reference proteome</keyword>
<dbReference type="HOGENOM" id="CLU_2453557_0_0_7"/>
<evidence type="ECO:0000256" key="1">
    <source>
        <dbReference type="SAM" id="MobiDB-lite"/>
    </source>
</evidence>
<dbReference type="EMBL" id="CP000478">
    <property type="protein sequence ID" value="ABK18538.1"/>
    <property type="molecule type" value="Genomic_DNA"/>
</dbReference>
<evidence type="ECO:0000313" key="2">
    <source>
        <dbReference type="EMBL" id="ABK18538.1"/>
    </source>
</evidence>
<name>A0LM86_SYNFM</name>
<protein>
    <submittedName>
        <fullName evidence="2">Uncharacterized protein</fullName>
    </submittedName>
</protein>
<evidence type="ECO:0000313" key="3">
    <source>
        <dbReference type="Proteomes" id="UP000001784"/>
    </source>
</evidence>
<feature type="compositionally biased region" description="Polar residues" evidence="1">
    <location>
        <begin position="78"/>
        <end position="89"/>
    </location>
</feature>
<accession>A0LM86</accession>
<dbReference type="InParanoid" id="A0LM86"/>
<dbReference type="Proteomes" id="UP000001784">
    <property type="component" value="Chromosome"/>
</dbReference>
<reference evidence="2 3" key="1">
    <citation type="submission" date="2006-10" db="EMBL/GenBank/DDBJ databases">
        <title>Complete sequence of Syntrophobacter fumaroxidans MPOB.</title>
        <authorList>
            <consortium name="US DOE Joint Genome Institute"/>
            <person name="Copeland A."/>
            <person name="Lucas S."/>
            <person name="Lapidus A."/>
            <person name="Barry K."/>
            <person name="Detter J.C."/>
            <person name="Glavina del Rio T."/>
            <person name="Hammon N."/>
            <person name="Israni S."/>
            <person name="Pitluck S."/>
            <person name="Goltsman E.G."/>
            <person name="Martinez M."/>
            <person name="Schmutz J."/>
            <person name="Larimer F."/>
            <person name="Land M."/>
            <person name="Hauser L."/>
            <person name="Kyrpides N."/>
            <person name="Kim E."/>
            <person name="Boone D.R."/>
            <person name="Brockman F."/>
            <person name="Culley D."/>
            <person name="Ferry J."/>
            <person name="Gunsalus R."/>
            <person name="McInerney M.J."/>
            <person name="Morrison M."/>
            <person name="Plugge C."/>
            <person name="Rohlin L."/>
            <person name="Scholten J."/>
            <person name="Sieber J."/>
            <person name="Stams A.J.M."/>
            <person name="Worm P."/>
            <person name="Henstra A.M."/>
            <person name="Richardson P."/>
        </authorList>
    </citation>
    <scope>NUCLEOTIDE SEQUENCE [LARGE SCALE GENOMIC DNA]</scope>
    <source>
        <strain evidence="3">DSM 10017 / MPOB</strain>
    </source>
</reference>
<dbReference type="KEGG" id="sfu:Sfum_2861"/>
<gene>
    <name evidence="2" type="ordered locus">Sfum_2861</name>
</gene>
<proteinExistence type="predicted"/>
<dbReference type="AlphaFoldDB" id="A0LM86"/>